<keyword evidence="1" id="KW-0472">Membrane</keyword>
<accession>A0A845MI04</accession>
<comment type="caution">
    <text evidence="2">The sequence shown here is derived from an EMBL/GenBank/DDBJ whole genome shotgun (WGS) entry which is preliminary data.</text>
</comment>
<protein>
    <submittedName>
        <fullName evidence="2">Uncharacterized protein</fullName>
    </submittedName>
</protein>
<evidence type="ECO:0000313" key="3">
    <source>
        <dbReference type="Proteomes" id="UP000445696"/>
    </source>
</evidence>
<dbReference type="AlphaFoldDB" id="A0A845MI04"/>
<reference evidence="2 3" key="1">
    <citation type="journal article" date="2014" name="Int. J. Syst. Evol. Microbiol.">
        <title>Sneathiella chungangensis sp. nov., isolated from a marine sand, and emended description of the genus Sneathiella.</title>
        <authorList>
            <person name="Siamphan C."/>
            <person name="Kim H."/>
            <person name="Lee J.S."/>
            <person name="Kim W."/>
        </authorList>
    </citation>
    <scope>NUCLEOTIDE SEQUENCE [LARGE SCALE GENOMIC DNA]</scope>
    <source>
        <strain evidence="2 3">KCTC 32476</strain>
    </source>
</reference>
<evidence type="ECO:0000256" key="1">
    <source>
        <dbReference type="SAM" id="Phobius"/>
    </source>
</evidence>
<name>A0A845MI04_9PROT</name>
<keyword evidence="3" id="KW-1185">Reference proteome</keyword>
<dbReference type="OrthoDB" id="7708983at2"/>
<gene>
    <name evidence="2" type="ORF">GQF03_11540</name>
</gene>
<dbReference type="Proteomes" id="UP000445696">
    <property type="component" value="Unassembled WGS sequence"/>
</dbReference>
<evidence type="ECO:0000313" key="2">
    <source>
        <dbReference type="EMBL" id="MZR22966.1"/>
    </source>
</evidence>
<keyword evidence="1" id="KW-1133">Transmembrane helix</keyword>
<dbReference type="RefSeq" id="WP_161339452.1">
    <property type="nucleotide sequence ID" value="NZ_JBHSDG010000013.1"/>
</dbReference>
<sequence length="57" mass="6033">MAASILIAAGALTFVAQKAVSHPSMKAFLQRYAPKALPFLLIAVGLYILLNTSTDIT</sequence>
<proteinExistence type="predicted"/>
<dbReference type="EMBL" id="WTVA01000010">
    <property type="protein sequence ID" value="MZR22966.1"/>
    <property type="molecule type" value="Genomic_DNA"/>
</dbReference>
<organism evidence="2 3">
    <name type="scientific">Sneathiella chungangensis</name>
    <dbReference type="NCBI Taxonomy" id="1418234"/>
    <lineage>
        <taxon>Bacteria</taxon>
        <taxon>Pseudomonadati</taxon>
        <taxon>Pseudomonadota</taxon>
        <taxon>Alphaproteobacteria</taxon>
        <taxon>Sneathiellales</taxon>
        <taxon>Sneathiellaceae</taxon>
        <taxon>Sneathiella</taxon>
    </lineage>
</organism>
<keyword evidence="1" id="KW-0812">Transmembrane</keyword>
<feature type="transmembrane region" description="Helical" evidence="1">
    <location>
        <begin position="32"/>
        <end position="50"/>
    </location>
</feature>